<dbReference type="PANTHER" id="PTHR39337:SF1">
    <property type="entry name" value="BLR5642 PROTEIN"/>
    <property type="match status" value="1"/>
</dbReference>
<name>A0AAE7R6H1_9HYPH</name>
<reference evidence="1 4" key="1">
    <citation type="journal article" date="2020" name="Science">
        <title>Unexpected conservation and global transmission of agrobacterial virulence plasmids.</title>
        <authorList>
            <person name="Weisberg A.J."/>
            <person name="Davis E.W. 2nd"/>
            <person name="Tabima J."/>
            <person name="Belcher M.S."/>
            <person name="Miller M."/>
            <person name="Kuo C.H."/>
            <person name="Loper J.E."/>
            <person name="Grunwald N.J."/>
            <person name="Putnam M.L."/>
            <person name="Chang J.H."/>
        </authorList>
    </citation>
    <scope>NUCLEOTIDE SEQUENCE [LARGE SCALE GENOMIC DNA]</scope>
    <source>
        <strain evidence="1 4">A19/93</strain>
    </source>
</reference>
<dbReference type="Proteomes" id="UP000663912">
    <property type="component" value="Chromosome 1"/>
</dbReference>
<dbReference type="Proteomes" id="UP000822331">
    <property type="component" value="Unassembled WGS sequence"/>
</dbReference>
<dbReference type="EMBL" id="JAAMCP010000005">
    <property type="protein sequence ID" value="NTF36967.1"/>
    <property type="molecule type" value="Genomic_DNA"/>
</dbReference>
<dbReference type="PANTHER" id="PTHR39337">
    <property type="entry name" value="BLR5642 PROTEIN"/>
    <property type="match status" value="1"/>
</dbReference>
<dbReference type="RefSeq" id="WP_083212512.1">
    <property type="nucleotide sequence ID" value="NZ_CP049206.1"/>
</dbReference>
<gene>
    <name evidence="1" type="ORF">G6L72_09650</name>
    <name evidence="2" type="ORF">G6M88_02870</name>
</gene>
<keyword evidence="4" id="KW-1185">Reference proteome</keyword>
<dbReference type="Pfam" id="PF04343">
    <property type="entry name" value="DUF488"/>
    <property type="match status" value="1"/>
</dbReference>
<protein>
    <submittedName>
        <fullName evidence="2">DUF488 domain-containing protein</fullName>
    </submittedName>
</protein>
<evidence type="ECO:0000313" key="3">
    <source>
        <dbReference type="Proteomes" id="UP000663912"/>
    </source>
</evidence>
<dbReference type="InterPro" id="IPR007438">
    <property type="entry name" value="DUF488"/>
</dbReference>
<organism evidence="2 3">
    <name type="scientific">Agrobacterium rubi</name>
    <dbReference type="NCBI Taxonomy" id="28099"/>
    <lineage>
        <taxon>Bacteria</taxon>
        <taxon>Pseudomonadati</taxon>
        <taxon>Pseudomonadota</taxon>
        <taxon>Alphaproteobacteria</taxon>
        <taxon>Hyphomicrobiales</taxon>
        <taxon>Rhizobiaceae</taxon>
        <taxon>Rhizobium/Agrobacterium group</taxon>
        <taxon>Agrobacterium</taxon>
    </lineage>
</organism>
<dbReference type="EMBL" id="CP049206">
    <property type="protein sequence ID" value="QTF99405.1"/>
    <property type="molecule type" value="Genomic_DNA"/>
</dbReference>
<reference evidence="2" key="2">
    <citation type="submission" date="2020-02" db="EMBL/GenBank/DDBJ databases">
        <title>Unexpected conservation and global transmission of agrobacterial virulence plasmids.</title>
        <authorList>
            <person name="Weisberg A.J."/>
            <person name="Davis E.W. II"/>
            <person name="Tabima J.R."/>
            <person name="Belcher M.S."/>
            <person name="Miller M."/>
            <person name="Kuo C.-H."/>
            <person name="Loper J.E."/>
            <person name="Grunwald N.J."/>
            <person name="Putnam M.L."/>
            <person name="Chang J.H."/>
        </authorList>
    </citation>
    <scope>NUCLEOTIDE SEQUENCE</scope>
    <source>
        <strain evidence="2">W2/73</strain>
    </source>
</reference>
<evidence type="ECO:0000313" key="1">
    <source>
        <dbReference type="EMBL" id="NTF36967.1"/>
    </source>
</evidence>
<evidence type="ECO:0000313" key="4">
    <source>
        <dbReference type="Proteomes" id="UP000822331"/>
    </source>
</evidence>
<proteinExistence type="predicted"/>
<accession>A0AAE7R6H1</accession>
<dbReference type="AlphaFoldDB" id="A0AAE7R6H1"/>
<dbReference type="PIRSF" id="PIRSF024492">
    <property type="entry name" value="UCP024492"/>
    <property type="match status" value="1"/>
</dbReference>
<sequence length="155" mass="17282">MMIVSTIGYEGSEISDFVGVLTHKNVDILVDVRDVPSSRKKGFSKNILREQVEAAGIEYLHLKVLGDPKEGREAARSGNTGKFRQIFCNHIDNPDASNAIQLLIEKVGGKHICLMCFEKDHRCCHRTILIEKMLQSCNFEVQHLGVPKGFICKAG</sequence>
<dbReference type="InterPro" id="IPR014519">
    <property type="entry name" value="UCP024492"/>
</dbReference>
<dbReference type="KEGG" id="arui:G6M88_02870"/>
<evidence type="ECO:0000313" key="2">
    <source>
        <dbReference type="EMBL" id="QTF99405.1"/>
    </source>
</evidence>